<dbReference type="HOGENOM" id="CLU_019670_6_0_1"/>
<sequence>MQVRKLLQDIAILEVTVLSLEDQVLASQWQLCKERKESLALHPNRLSEKMLRCMMDIYCHLSDTAPFTASSSPTSPFTQAITTPSMSSLSESSFLSFGKSPLVELPNKEDIVGSESLFDPYRTKEKLSWVDIGVYSSALEIRWIAVGKEQLGYAARALREYKLLVEQLAKVDILSMAHEEKLAFWVNIYNALVMHGYLAYGIPNSELKSFFLLQKASYVIGGHTFTALAIEYHLLKHKAPAHRPQIALLLALHKIKLTLEQTSFAVDYPEPLTVFALSCGARSSPLVKVYTPDNVIQQLKSSLHDYIRASVGLGVRGKVLIPKLLYTYAHENMEDSSLLAWIYLHLPSPQVAVIRECLQQRRHRFLSSRNFSILPFDFRFQYLFLRS</sequence>
<evidence type="ECO:0000313" key="3">
    <source>
        <dbReference type="Proteomes" id="UP000001514"/>
    </source>
</evidence>
<dbReference type="FunCoup" id="D8QVB1">
    <property type="interactions" value="440"/>
</dbReference>
<dbReference type="Proteomes" id="UP000001514">
    <property type="component" value="Unassembled WGS sequence"/>
</dbReference>
<dbReference type="InParanoid" id="D8QVB1"/>
<evidence type="ECO:0000259" key="1">
    <source>
        <dbReference type="Pfam" id="PF04784"/>
    </source>
</evidence>
<dbReference type="Pfam" id="PF04784">
    <property type="entry name" value="DUF547"/>
    <property type="match status" value="1"/>
</dbReference>
<feature type="domain" description="DUF547" evidence="1">
    <location>
        <begin position="175"/>
        <end position="307"/>
    </location>
</feature>
<evidence type="ECO:0000313" key="2">
    <source>
        <dbReference type="EMBL" id="EFJ36025.1"/>
    </source>
</evidence>
<keyword evidence="3" id="KW-1185">Reference proteome</keyword>
<name>D8QVB1_SELML</name>
<proteinExistence type="predicted"/>
<dbReference type="OMA" id="ATIEFMT"/>
<protein>
    <recommendedName>
        <fullName evidence="1">DUF547 domain-containing protein</fullName>
    </recommendedName>
</protein>
<dbReference type="InterPro" id="IPR006869">
    <property type="entry name" value="DUF547"/>
</dbReference>
<accession>D8QVB1</accession>
<dbReference type="EMBL" id="GL377567">
    <property type="protein sequence ID" value="EFJ36025.1"/>
    <property type="molecule type" value="Genomic_DNA"/>
</dbReference>
<dbReference type="AlphaFoldDB" id="D8QVB1"/>
<dbReference type="PANTHER" id="PTHR23054:SF53">
    <property type="entry name" value="OS06G0704100 PROTEIN"/>
    <property type="match status" value="1"/>
</dbReference>
<organism evidence="3">
    <name type="scientific">Selaginella moellendorffii</name>
    <name type="common">Spikemoss</name>
    <dbReference type="NCBI Taxonomy" id="88036"/>
    <lineage>
        <taxon>Eukaryota</taxon>
        <taxon>Viridiplantae</taxon>
        <taxon>Streptophyta</taxon>
        <taxon>Embryophyta</taxon>
        <taxon>Tracheophyta</taxon>
        <taxon>Lycopodiopsida</taxon>
        <taxon>Selaginellales</taxon>
        <taxon>Selaginellaceae</taxon>
        <taxon>Selaginella</taxon>
    </lineage>
</organism>
<dbReference type="eggNOG" id="ENOG502QUZ4">
    <property type="taxonomic scope" value="Eukaryota"/>
</dbReference>
<dbReference type="KEGG" id="smo:SELMODRAFT_79158"/>
<reference evidence="2 3" key="1">
    <citation type="journal article" date="2011" name="Science">
        <title>The Selaginella genome identifies genetic changes associated with the evolution of vascular plants.</title>
        <authorList>
            <person name="Banks J.A."/>
            <person name="Nishiyama T."/>
            <person name="Hasebe M."/>
            <person name="Bowman J.L."/>
            <person name="Gribskov M."/>
            <person name="dePamphilis C."/>
            <person name="Albert V.A."/>
            <person name="Aono N."/>
            <person name="Aoyama T."/>
            <person name="Ambrose B.A."/>
            <person name="Ashton N.W."/>
            <person name="Axtell M.J."/>
            <person name="Barker E."/>
            <person name="Barker M.S."/>
            <person name="Bennetzen J.L."/>
            <person name="Bonawitz N.D."/>
            <person name="Chapple C."/>
            <person name="Cheng C."/>
            <person name="Correa L.G."/>
            <person name="Dacre M."/>
            <person name="DeBarry J."/>
            <person name="Dreyer I."/>
            <person name="Elias M."/>
            <person name="Engstrom E.M."/>
            <person name="Estelle M."/>
            <person name="Feng L."/>
            <person name="Finet C."/>
            <person name="Floyd S.K."/>
            <person name="Frommer W.B."/>
            <person name="Fujita T."/>
            <person name="Gramzow L."/>
            <person name="Gutensohn M."/>
            <person name="Harholt J."/>
            <person name="Hattori M."/>
            <person name="Heyl A."/>
            <person name="Hirai T."/>
            <person name="Hiwatashi Y."/>
            <person name="Ishikawa M."/>
            <person name="Iwata M."/>
            <person name="Karol K.G."/>
            <person name="Koehler B."/>
            <person name="Kolukisaoglu U."/>
            <person name="Kubo M."/>
            <person name="Kurata T."/>
            <person name="Lalonde S."/>
            <person name="Li K."/>
            <person name="Li Y."/>
            <person name="Litt A."/>
            <person name="Lyons E."/>
            <person name="Manning G."/>
            <person name="Maruyama T."/>
            <person name="Michael T.P."/>
            <person name="Mikami K."/>
            <person name="Miyazaki S."/>
            <person name="Morinaga S."/>
            <person name="Murata T."/>
            <person name="Mueller-Roeber B."/>
            <person name="Nelson D.R."/>
            <person name="Obara M."/>
            <person name="Oguri Y."/>
            <person name="Olmstead R.G."/>
            <person name="Onodera N."/>
            <person name="Petersen B.L."/>
            <person name="Pils B."/>
            <person name="Prigge M."/>
            <person name="Rensing S.A."/>
            <person name="Riano-Pachon D.M."/>
            <person name="Roberts A.W."/>
            <person name="Sato Y."/>
            <person name="Scheller H.V."/>
            <person name="Schulz B."/>
            <person name="Schulz C."/>
            <person name="Shakirov E.V."/>
            <person name="Shibagaki N."/>
            <person name="Shinohara N."/>
            <person name="Shippen D.E."/>
            <person name="Soerensen I."/>
            <person name="Sotooka R."/>
            <person name="Sugimoto N."/>
            <person name="Sugita M."/>
            <person name="Sumikawa N."/>
            <person name="Tanurdzic M."/>
            <person name="Theissen G."/>
            <person name="Ulvskov P."/>
            <person name="Wakazuki S."/>
            <person name="Weng J.K."/>
            <person name="Willats W.W."/>
            <person name="Wipf D."/>
            <person name="Wolf P.G."/>
            <person name="Yang L."/>
            <person name="Zimmer A.D."/>
            <person name="Zhu Q."/>
            <person name="Mitros T."/>
            <person name="Hellsten U."/>
            <person name="Loque D."/>
            <person name="Otillar R."/>
            <person name="Salamov A."/>
            <person name="Schmutz J."/>
            <person name="Shapiro H."/>
            <person name="Lindquist E."/>
            <person name="Lucas S."/>
            <person name="Rokhsar D."/>
            <person name="Grigoriev I.V."/>
        </authorList>
    </citation>
    <scope>NUCLEOTIDE SEQUENCE [LARGE SCALE GENOMIC DNA]</scope>
</reference>
<dbReference type="Gramene" id="EFJ36025">
    <property type="protein sequence ID" value="EFJ36025"/>
    <property type="gene ID" value="SELMODRAFT_79158"/>
</dbReference>
<dbReference type="PANTHER" id="PTHR23054">
    <property type="entry name" value="TERNARY COMPLEX FACTOR MIP1, LEUCINE-ZIPPER-RELATED"/>
    <property type="match status" value="1"/>
</dbReference>
<gene>
    <name evidence="2" type="ORF">SELMODRAFT_79158</name>
</gene>